<evidence type="ECO:0000256" key="4">
    <source>
        <dbReference type="ARBA" id="ARBA00023328"/>
    </source>
</evidence>
<name>A0A9W4XEF8_9ASCO</name>
<dbReference type="GO" id="GO:0004672">
    <property type="term" value="F:protein kinase activity"/>
    <property type="evidence" value="ECO:0007669"/>
    <property type="project" value="InterPro"/>
</dbReference>
<organism evidence="8 9">
    <name type="scientific">Candida verbasci</name>
    <dbReference type="NCBI Taxonomy" id="1227364"/>
    <lineage>
        <taxon>Eukaryota</taxon>
        <taxon>Fungi</taxon>
        <taxon>Dikarya</taxon>
        <taxon>Ascomycota</taxon>
        <taxon>Saccharomycotina</taxon>
        <taxon>Pichiomycetes</taxon>
        <taxon>Debaryomycetaceae</taxon>
        <taxon>Candida/Lodderomyces clade</taxon>
        <taxon>Candida</taxon>
    </lineage>
</organism>
<dbReference type="InterPro" id="IPR008271">
    <property type="entry name" value="Ser/Thr_kinase_AS"/>
</dbReference>
<dbReference type="Gene3D" id="1.25.40.430">
    <property type="match status" value="1"/>
</dbReference>
<dbReference type="PANTHER" id="PTHR14030">
    <property type="entry name" value="MITOTIC CHECKPOINT SERINE/THREONINE-PROTEIN KINASE BUB1"/>
    <property type="match status" value="1"/>
</dbReference>
<dbReference type="Pfam" id="PF08311">
    <property type="entry name" value="Mad3_BUB1_I"/>
    <property type="match status" value="1"/>
</dbReference>
<dbReference type="Pfam" id="PF08171">
    <property type="entry name" value="Mad3_BUB1_II"/>
    <property type="match status" value="1"/>
</dbReference>
<protein>
    <submittedName>
        <fullName evidence="8">Uncharacterized protein</fullName>
    </submittedName>
</protein>
<dbReference type="AlphaFoldDB" id="A0A9W4XEF8"/>
<evidence type="ECO:0000256" key="2">
    <source>
        <dbReference type="ARBA" id="ARBA00022454"/>
    </source>
</evidence>
<comment type="subcellular location">
    <subcellularLocation>
        <location evidence="1">Chromosome</location>
        <location evidence="1">Centromere</location>
        <location evidence="1">Kinetochore</location>
    </subcellularLocation>
</comment>
<feature type="domain" description="Protein kinase" evidence="6">
    <location>
        <begin position="548"/>
        <end position="861"/>
    </location>
</feature>
<dbReference type="InterPro" id="IPR013212">
    <property type="entry name" value="Mad3/Bub1_I"/>
</dbReference>
<evidence type="ECO:0000256" key="3">
    <source>
        <dbReference type="ARBA" id="ARBA00022838"/>
    </source>
</evidence>
<dbReference type="InterPro" id="IPR012572">
    <property type="entry name" value="Mad3/Bub1_II"/>
</dbReference>
<dbReference type="Pfam" id="PF00069">
    <property type="entry name" value="Pkinase"/>
    <property type="match status" value="1"/>
</dbReference>
<feature type="compositionally biased region" description="Acidic residues" evidence="5">
    <location>
        <begin position="452"/>
        <end position="461"/>
    </location>
</feature>
<keyword evidence="2" id="KW-0158">Chromosome</keyword>
<evidence type="ECO:0000259" key="6">
    <source>
        <dbReference type="PROSITE" id="PS50011"/>
    </source>
</evidence>
<evidence type="ECO:0000256" key="1">
    <source>
        <dbReference type="ARBA" id="ARBA00004629"/>
    </source>
</evidence>
<dbReference type="EMBL" id="CANTUO010000004">
    <property type="protein sequence ID" value="CAI5759346.1"/>
    <property type="molecule type" value="Genomic_DNA"/>
</dbReference>
<dbReference type="InterPro" id="IPR015661">
    <property type="entry name" value="Bub1/Mad3"/>
</dbReference>
<dbReference type="GO" id="GO:0007094">
    <property type="term" value="P:mitotic spindle assembly checkpoint signaling"/>
    <property type="evidence" value="ECO:0007669"/>
    <property type="project" value="InterPro"/>
</dbReference>
<proteinExistence type="predicted"/>
<dbReference type="InterPro" id="IPR000719">
    <property type="entry name" value="Prot_kinase_dom"/>
</dbReference>
<dbReference type="SMART" id="SM00777">
    <property type="entry name" value="Mad3_BUB1_I"/>
    <property type="match status" value="1"/>
</dbReference>
<feature type="domain" description="BUB1 N-terminal" evidence="7">
    <location>
        <begin position="53"/>
        <end position="224"/>
    </location>
</feature>
<gene>
    <name evidence="8" type="ORF">CANVERA_P3857</name>
</gene>
<feature type="compositionally biased region" description="Polar residues" evidence="5">
    <location>
        <begin position="207"/>
        <end position="216"/>
    </location>
</feature>
<dbReference type="GO" id="GO:0032991">
    <property type="term" value="C:protein-containing complex"/>
    <property type="evidence" value="ECO:0007669"/>
    <property type="project" value="UniProtKB-ARBA"/>
</dbReference>
<reference evidence="8" key="1">
    <citation type="submission" date="2022-12" db="EMBL/GenBank/DDBJ databases">
        <authorList>
            <person name="Brejova B."/>
        </authorList>
    </citation>
    <scope>NUCLEOTIDE SEQUENCE</scope>
</reference>
<dbReference type="SUPFAM" id="SSF56112">
    <property type="entry name" value="Protein kinase-like (PK-like)"/>
    <property type="match status" value="1"/>
</dbReference>
<dbReference type="SMART" id="SM00220">
    <property type="entry name" value="S_TKc"/>
    <property type="match status" value="1"/>
</dbReference>
<dbReference type="InterPro" id="IPR011009">
    <property type="entry name" value="Kinase-like_dom_sf"/>
</dbReference>
<feature type="region of interest" description="Disordered" evidence="5">
    <location>
        <begin position="436"/>
        <end position="478"/>
    </location>
</feature>
<feature type="region of interest" description="Disordered" evidence="5">
    <location>
        <begin position="207"/>
        <end position="226"/>
    </location>
</feature>
<dbReference type="GO" id="GO:0051754">
    <property type="term" value="P:meiotic sister chromatid cohesion, centromeric"/>
    <property type="evidence" value="ECO:0007669"/>
    <property type="project" value="TreeGrafter"/>
</dbReference>
<dbReference type="GO" id="GO:0005524">
    <property type="term" value="F:ATP binding"/>
    <property type="evidence" value="ECO:0007669"/>
    <property type="project" value="InterPro"/>
</dbReference>
<dbReference type="GO" id="GO:0000776">
    <property type="term" value="C:kinetochore"/>
    <property type="evidence" value="ECO:0007669"/>
    <property type="project" value="UniProtKB-KW"/>
</dbReference>
<evidence type="ECO:0000259" key="7">
    <source>
        <dbReference type="PROSITE" id="PS51489"/>
    </source>
</evidence>
<keyword evidence="9" id="KW-1185">Reference proteome</keyword>
<evidence type="ECO:0000256" key="5">
    <source>
        <dbReference type="SAM" id="MobiDB-lite"/>
    </source>
</evidence>
<dbReference type="Gene3D" id="1.10.510.10">
    <property type="entry name" value="Transferase(Phosphotransferase) domain 1"/>
    <property type="match status" value="1"/>
</dbReference>
<keyword evidence="3" id="KW-0995">Kinetochore</keyword>
<comment type="caution">
    <text evidence="8">The sequence shown here is derived from an EMBL/GenBank/DDBJ whole genome shotgun (WGS) entry which is preliminary data.</text>
</comment>
<dbReference type="OrthoDB" id="248495at2759"/>
<dbReference type="FunFam" id="1.25.40.430:FF:000003">
    <property type="entry name" value="Checkpoint serine/threonine-protein kinase BUB1"/>
    <property type="match status" value="1"/>
</dbReference>
<dbReference type="GO" id="GO:0005634">
    <property type="term" value="C:nucleus"/>
    <property type="evidence" value="ECO:0007669"/>
    <property type="project" value="TreeGrafter"/>
</dbReference>
<dbReference type="PROSITE" id="PS50011">
    <property type="entry name" value="PROTEIN_KINASE_DOM"/>
    <property type="match status" value="1"/>
</dbReference>
<dbReference type="Proteomes" id="UP001152885">
    <property type="component" value="Unassembled WGS sequence"/>
</dbReference>
<accession>A0A9W4XEF8</accession>
<keyword evidence="4" id="KW-0137">Centromere</keyword>
<dbReference type="PANTHER" id="PTHR14030:SF4">
    <property type="entry name" value="BUB1 KINASE, ISOFORM A-RELATED"/>
    <property type="match status" value="1"/>
</dbReference>
<evidence type="ECO:0000313" key="8">
    <source>
        <dbReference type="EMBL" id="CAI5759346.1"/>
    </source>
</evidence>
<evidence type="ECO:0000313" key="9">
    <source>
        <dbReference type="Proteomes" id="UP001152885"/>
    </source>
</evidence>
<sequence length="861" mass="100791">MIADVDLLEQQKENINPLIGGRSASKLTKVFNDKSTTNYDQHKAKLTYERDQFEKLINESEESDDPLQSYINYLNWIHDNYSQGANTESGLINLLERCTSSFRDIYHYKNDPRYLKIWLEYTNYSDCPRDIFVYLARKEIGNQLALYYEEFANYLELNGKISDAEQIYELGIQSQAFPLNRLQRSYSNFKQRIQTLNFSPSKSIRNALSLKRGSNPNEEDQPMSKKSKLNIYKDEEPQDQSILYSIFGNDIDLQLGSTKSRVKENIMNAKKWAGEILKQKTDKASNEKIEIFRDQPETKRTVCFDENDKAYTLIESVGKRTEKVMINMDLIYHGEEENCPAELLAMSRRNQIPAISEPTLVEDEKTFTIPLNGDTTSKIKTQNEPTITMFSKLANHEVMNMFNGIAHDYNFEEEEQIKQDEPTNYDGFVTETVEVKQNQQQEERIPPTPPTEQEEEEEEDHEQQIHEPSSPFITQPDDQQIIDPFSESLKKDILNKLSVPLTAYPGYYDRSSIKVNRIAKFKEITRKNKSIMKGSQSAIIDYCGDDMYCLIHELGQGGYGYVYLIETGSNGILKALKIETPSARWEFYILHQIHRRLIDNFNDNNYFIQAESLYYFEDESFLILDYCSQSTLLDVVNHYKSRGSNVDEILIIYFTIELLKAVEILHNIGILHGDLKADNVMVRFDSIEDSKWSEQFDKSGGYGWDRKSIKLIDFGRAIDLTIFPKNSRFKSNLSKVDEQDCPQMNNGYSWSYEADYYGLASIIHTLLFGDYIKIINQGGVIKLKNSFKRYWQQDLWNELFKLLLNPYSLNEFFYEPKTIELRQIRFKFEDWLERHSKMRYLKKTIRELELELNLINKNRVQ</sequence>
<dbReference type="PROSITE" id="PS00108">
    <property type="entry name" value="PROTEIN_KINASE_ST"/>
    <property type="match status" value="1"/>
</dbReference>
<dbReference type="Gene3D" id="6.10.20.170">
    <property type="match status" value="1"/>
</dbReference>
<dbReference type="PROSITE" id="PS51489">
    <property type="entry name" value="BUB1_N"/>
    <property type="match status" value="1"/>
</dbReference>